<dbReference type="EMBL" id="FNAN01000001">
    <property type="protein sequence ID" value="SDD43153.1"/>
    <property type="molecule type" value="Genomic_DNA"/>
</dbReference>
<organism evidence="1 2">
    <name type="scientific">Dyadobacter soli</name>
    <dbReference type="NCBI Taxonomy" id="659014"/>
    <lineage>
        <taxon>Bacteria</taxon>
        <taxon>Pseudomonadati</taxon>
        <taxon>Bacteroidota</taxon>
        <taxon>Cytophagia</taxon>
        <taxon>Cytophagales</taxon>
        <taxon>Spirosomataceae</taxon>
        <taxon>Dyadobacter</taxon>
    </lineage>
</organism>
<dbReference type="InterPro" id="IPR011008">
    <property type="entry name" value="Dimeric_a/b-barrel"/>
</dbReference>
<protein>
    <submittedName>
        <fullName evidence="1">YCII-related domain-containing protein</fullName>
    </submittedName>
</protein>
<name>A0A1G6UPD9_9BACT</name>
<keyword evidence="2" id="KW-1185">Reference proteome</keyword>
<proteinExistence type="predicted"/>
<accession>A0A1G6UPD9</accession>
<gene>
    <name evidence="1" type="ORF">SAMN04487996_10126</name>
</gene>
<dbReference type="Proteomes" id="UP000198748">
    <property type="component" value="Unassembled WGS sequence"/>
</dbReference>
<sequence length="105" mass="11919">MEFVLVFRRDHRSIAPPLEEEDLLMYRKHWQDWYLSLAARQRLTRPVQRWDTQGIAIGQSGVLENGGTVEGLIFIEAADRAEAAEIARDCPILLLGGCVEILQGK</sequence>
<evidence type="ECO:0000313" key="1">
    <source>
        <dbReference type="EMBL" id="SDD43153.1"/>
    </source>
</evidence>
<dbReference type="AlphaFoldDB" id="A0A1G6UPD9"/>
<dbReference type="OrthoDB" id="9842766at2"/>
<dbReference type="RefSeq" id="WP_090145557.1">
    <property type="nucleotide sequence ID" value="NZ_FNAN01000001.1"/>
</dbReference>
<dbReference type="STRING" id="659014.SAMN04487996_10126"/>
<evidence type="ECO:0000313" key="2">
    <source>
        <dbReference type="Proteomes" id="UP000198748"/>
    </source>
</evidence>
<dbReference type="SUPFAM" id="SSF54909">
    <property type="entry name" value="Dimeric alpha+beta barrel"/>
    <property type="match status" value="1"/>
</dbReference>
<reference evidence="2" key="1">
    <citation type="submission" date="2016-10" db="EMBL/GenBank/DDBJ databases">
        <authorList>
            <person name="Varghese N."/>
            <person name="Submissions S."/>
        </authorList>
    </citation>
    <scope>NUCLEOTIDE SEQUENCE [LARGE SCALE GENOMIC DNA]</scope>
    <source>
        <strain evidence="2">DSM 25329</strain>
    </source>
</reference>